<dbReference type="Ensembl" id="ENSXCOT00000024663.1">
    <property type="protein sequence ID" value="ENSXCOP00000024370.1"/>
    <property type="gene ID" value="ENSXCOG00000018199.1"/>
</dbReference>
<organism evidence="1 2">
    <name type="scientific">Xiphophorus couchianus</name>
    <name type="common">Monterrey platyfish</name>
    <dbReference type="NCBI Taxonomy" id="32473"/>
    <lineage>
        <taxon>Eukaryota</taxon>
        <taxon>Metazoa</taxon>
        <taxon>Chordata</taxon>
        <taxon>Craniata</taxon>
        <taxon>Vertebrata</taxon>
        <taxon>Euteleostomi</taxon>
        <taxon>Actinopterygii</taxon>
        <taxon>Neopterygii</taxon>
        <taxon>Teleostei</taxon>
        <taxon>Neoteleostei</taxon>
        <taxon>Acanthomorphata</taxon>
        <taxon>Ovalentaria</taxon>
        <taxon>Atherinomorphae</taxon>
        <taxon>Cyprinodontiformes</taxon>
        <taxon>Poeciliidae</taxon>
        <taxon>Poeciliinae</taxon>
        <taxon>Xiphophorus</taxon>
    </lineage>
</organism>
<protein>
    <submittedName>
        <fullName evidence="1">Uncharacterized protein</fullName>
    </submittedName>
</protein>
<proteinExistence type="predicted"/>
<sequence>RRGRLWMLAPPAVPRRFPLCILIQICTGDKSSVSPRLTHMCAYGKEMEHGSLRFQTKRREASLPEGICFLFVSQDHPPPPIPRRSVLLSSLLIPSNAH</sequence>
<reference evidence="1" key="2">
    <citation type="submission" date="2025-09" db="UniProtKB">
        <authorList>
            <consortium name="Ensembl"/>
        </authorList>
    </citation>
    <scope>IDENTIFICATION</scope>
</reference>
<accession>A0A3B5MLB7</accession>
<reference evidence="1" key="1">
    <citation type="submission" date="2025-08" db="UniProtKB">
        <authorList>
            <consortium name="Ensembl"/>
        </authorList>
    </citation>
    <scope>IDENTIFICATION</scope>
</reference>
<keyword evidence="2" id="KW-1185">Reference proteome</keyword>
<evidence type="ECO:0000313" key="1">
    <source>
        <dbReference type="Ensembl" id="ENSXCOP00000024370.1"/>
    </source>
</evidence>
<dbReference type="Proteomes" id="UP000261380">
    <property type="component" value="Unplaced"/>
</dbReference>
<evidence type="ECO:0000313" key="2">
    <source>
        <dbReference type="Proteomes" id="UP000261380"/>
    </source>
</evidence>
<dbReference type="AlphaFoldDB" id="A0A3B5MLB7"/>
<name>A0A3B5MLB7_9TELE</name>